<evidence type="ECO:0000313" key="2">
    <source>
        <dbReference type="Proteomes" id="UP000033067"/>
    </source>
</evidence>
<protein>
    <recommendedName>
        <fullName evidence="3">Outer membrane protein beta-barrel domain-containing protein</fullName>
    </recommendedName>
</protein>
<reference evidence="1 2" key="1">
    <citation type="journal article" date="2015" name="Genome Announc.">
        <title>Complete Genome Sequence of Pseudoxanthomonas suwonensis Strain J1, a Cellulose-Degrading Bacterium Isolated from Leaf- and Wood-Enriched Soil.</title>
        <authorList>
            <person name="Hou L."/>
            <person name="Jiang J."/>
            <person name="Xu Z."/>
            <person name="Zhou Y."/>
            <person name="Leung F.C."/>
        </authorList>
    </citation>
    <scope>NUCLEOTIDE SEQUENCE [LARGE SCALE GENOMIC DNA]</scope>
    <source>
        <strain evidence="1 2">J1</strain>
    </source>
</reference>
<dbReference type="Proteomes" id="UP000033067">
    <property type="component" value="Chromosome"/>
</dbReference>
<dbReference type="KEGG" id="psuw:WQ53_02460"/>
<accession>A0A0E3ULU9</accession>
<proteinExistence type="predicted"/>
<gene>
    <name evidence="1" type="ORF">WQ53_02460</name>
</gene>
<name>A0A0E3ULU9_9GAMM</name>
<dbReference type="EMBL" id="CP011144">
    <property type="protein sequence ID" value="AKC85791.1"/>
    <property type="molecule type" value="Genomic_DNA"/>
</dbReference>
<sequence length="230" mass="25180">MAGASQARDTGWNWMIEPYAWAATIGTDLQTRSPPIEGEGELRFPDILDKLDGVFQLRVEGQGDRAGLFADFTYMGISSDRTGRVAETSTDLDMRLFEAASTWRTGSARGQGLELFAGVRHIDVDLKVGFDPVNPLLVGRVLDEGRSFTDLMLGARYTWALSDRWGLTLRGDGSLGDTEGTWNAGLTAHYRTGGGAWLFGYRHLQADLETDNAQAEVAMSGPTIGYGFRF</sequence>
<dbReference type="PATRIC" id="fig|314722.6.peg.510"/>
<evidence type="ECO:0000313" key="1">
    <source>
        <dbReference type="EMBL" id="AKC85791.1"/>
    </source>
</evidence>
<organism evidence="1 2">
    <name type="scientific">Pseudoxanthomonas suwonensis</name>
    <dbReference type="NCBI Taxonomy" id="314722"/>
    <lineage>
        <taxon>Bacteria</taxon>
        <taxon>Pseudomonadati</taxon>
        <taxon>Pseudomonadota</taxon>
        <taxon>Gammaproteobacteria</taxon>
        <taxon>Lysobacterales</taxon>
        <taxon>Lysobacteraceae</taxon>
        <taxon>Pseudoxanthomonas</taxon>
    </lineage>
</organism>
<keyword evidence="2" id="KW-1185">Reference proteome</keyword>
<evidence type="ECO:0008006" key="3">
    <source>
        <dbReference type="Google" id="ProtNLM"/>
    </source>
</evidence>
<dbReference type="AlphaFoldDB" id="A0A0E3ULU9"/>